<keyword evidence="2" id="KW-1185">Reference proteome</keyword>
<sequence>MDNSQQLTRGEFAALVRRHLDDLGIEGAKYQPGEFCFELPDGLVINLHNIFRDTAGETPEEWSERVRRFLTALNADDEVPADWESVRSMLFPALRPSTYGGLDFRPLSRPAFPFVDELIVIDLPERRVFVTDDHLAGWGITPYEVFDVARENLAGKAPALELEEGGYSRIVDTGDLYATSWLLLPGWLASLSAEGRRAVAFIPEDECLILALDEPELIGHLFEAAEEQYVDAVRRLSPQAYTTVESGAVVPFDLAGPHPQLPAAQRARCGLAGTEYHAQQEELIEALDKEDGFAPYGIDPAYPSGVNFSAGDDGSYTIAPWAAEVEMLLPEADYIDLCLTDENDEIVETLAIPFATLASVTELTRVPTLNPPRYLARNWPDAPTLARLRALAVDL</sequence>
<proteinExistence type="predicted"/>
<dbReference type="EMBL" id="JBIRYO010000019">
    <property type="protein sequence ID" value="MFI2476878.1"/>
    <property type="molecule type" value="Genomic_DNA"/>
</dbReference>
<accession>A0ABW7X7A3</accession>
<evidence type="ECO:0000313" key="1">
    <source>
        <dbReference type="EMBL" id="MFI2476878.1"/>
    </source>
</evidence>
<name>A0ABW7X7A3_9NOCA</name>
<organism evidence="1 2">
    <name type="scientific">Nocardia xishanensis</name>
    <dbReference type="NCBI Taxonomy" id="238964"/>
    <lineage>
        <taxon>Bacteria</taxon>
        <taxon>Bacillati</taxon>
        <taxon>Actinomycetota</taxon>
        <taxon>Actinomycetes</taxon>
        <taxon>Mycobacteriales</taxon>
        <taxon>Nocardiaceae</taxon>
        <taxon>Nocardia</taxon>
    </lineage>
</organism>
<evidence type="ECO:0008006" key="3">
    <source>
        <dbReference type="Google" id="ProtNLM"/>
    </source>
</evidence>
<gene>
    <name evidence="1" type="ORF">ACH49W_26145</name>
</gene>
<reference evidence="1 2" key="1">
    <citation type="submission" date="2024-10" db="EMBL/GenBank/DDBJ databases">
        <title>The Natural Products Discovery Center: Release of the First 8490 Sequenced Strains for Exploring Actinobacteria Biosynthetic Diversity.</title>
        <authorList>
            <person name="Kalkreuter E."/>
            <person name="Kautsar S.A."/>
            <person name="Yang D."/>
            <person name="Bader C.D."/>
            <person name="Teijaro C.N."/>
            <person name="Fluegel L."/>
            <person name="Davis C.M."/>
            <person name="Simpson J.R."/>
            <person name="Lauterbach L."/>
            <person name="Steele A.D."/>
            <person name="Gui C."/>
            <person name="Meng S."/>
            <person name="Li G."/>
            <person name="Viehrig K."/>
            <person name="Ye F."/>
            <person name="Su P."/>
            <person name="Kiefer A.F."/>
            <person name="Nichols A."/>
            <person name="Cepeda A.J."/>
            <person name="Yan W."/>
            <person name="Fan B."/>
            <person name="Jiang Y."/>
            <person name="Adhikari A."/>
            <person name="Zheng C.-J."/>
            <person name="Schuster L."/>
            <person name="Cowan T.M."/>
            <person name="Smanski M.J."/>
            <person name="Chevrette M.G."/>
            <person name="De Carvalho L.P.S."/>
            <person name="Shen B."/>
        </authorList>
    </citation>
    <scope>NUCLEOTIDE SEQUENCE [LARGE SCALE GENOMIC DNA]</scope>
    <source>
        <strain evidence="1 2">NPDC019275</strain>
    </source>
</reference>
<protein>
    <recommendedName>
        <fullName evidence="3">SUKH-4 immunity protein of toxin-antitoxin system</fullName>
    </recommendedName>
</protein>
<dbReference type="RefSeq" id="WP_397094174.1">
    <property type="nucleotide sequence ID" value="NZ_JBIRYO010000019.1"/>
</dbReference>
<comment type="caution">
    <text evidence="1">The sequence shown here is derived from an EMBL/GenBank/DDBJ whole genome shotgun (WGS) entry which is preliminary data.</text>
</comment>
<dbReference type="Proteomes" id="UP001611415">
    <property type="component" value="Unassembled WGS sequence"/>
</dbReference>
<evidence type="ECO:0000313" key="2">
    <source>
        <dbReference type="Proteomes" id="UP001611415"/>
    </source>
</evidence>